<dbReference type="Proteomes" id="UP000189857">
    <property type="component" value="Unassembled WGS sequence"/>
</dbReference>
<dbReference type="AlphaFoldDB" id="A0A1T4Q541"/>
<evidence type="ECO:0000313" key="1">
    <source>
        <dbReference type="EMBL" id="SJZ98786.1"/>
    </source>
</evidence>
<organism evidence="1 2">
    <name type="scientific">Eubacterium ruminantium</name>
    <dbReference type="NCBI Taxonomy" id="42322"/>
    <lineage>
        <taxon>Bacteria</taxon>
        <taxon>Bacillati</taxon>
        <taxon>Bacillota</taxon>
        <taxon>Clostridia</taxon>
        <taxon>Eubacteriales</taxon>
        <taxon>Eubacteriaceae</taxon>
        <taxon>Eubacterium</taxon>
    </lineage>
</organism>
<gene>
    <name evidence="1" type="ORF">SAMN02745110_02262</name>
</gene>
<dbReference type="RefSeq" id="WP_159444163.1">
    <property type="nucleotide sequence ID" value="NZ_FMTO01000014.1"/>
</dbReference>
<evidence type="ECO:0000313" key="2">
    <source>
        <dbReference type="Proteomes" id="UP000189857"/>
    </source>
</evidence>
<protein>
    <submittedName>
        <fullName evidence="1">Uncharacterized protein</fullName>
    </submittedName>
</protein>
<sequence>MSRDLKMYRQFARTATRELLCCKPETVVKKFITQINASKTEAEVSRIMVAVREII</sequence>
<keyword evidence="2" id="KW-1185">Reference proteome</keyword>
<name>A0A1T4Q541_9FIRM</name>
<proteinExistence type="predicted"/>
<accession>A0A1T4Q541</accession>
<dbReference type="EMBL" id="FUXA01000016">
    <property type="protein sequence ID" value="SJZ98786.1"/>
    <property type="molecule type" value="Genomic_DNA"/>
</dbReference>
<reference evidence="1 2" key="1">
    <citation type="submission" date="2017-02" db="EMBL/GenBank/DDBJ databases">
        <authorList>
            <person name="Peterson S.W."/>
        </authorList>
    </citation>
    <scope>NUCLEOTIDE SEQUENCE [LARGE SCALE GENOMIC DNA]</scope>
    <source>
        <strain evidence="1 2">ATCC 17233</strain>
    </source>
</reference>